<dbReference type="PANTHER" id="PTHR43711:SF26">
    <property type="entry name" value="SENSOR HISTIDINE KINASE RCSC"/>
    <property type="match status" value="1"/>
</dbReference>
<dbReference type="Pfam" id="PF02518">
    <property type="entry name" value="HATPase_c"/>
    <property type="match status" value="1"/>
</dbReference>
<sequence>MIEHLDHKLIKNLNVPFSVNQDMDKSFIAFADVFENCNDPMFIIDLDSCKILKINDEFLKNKELLSDALDYFKNKVEEFGLNQTINFQADGFKIYFNKLYNSDGKALVQILNLEKFNLENKATKSENHFLASLNKNKLLNKIPSGIIFTNDEFESIWYNERIKQLFGREFENRFKFIDAIYIKDISAFWNKINKLKSGLQEISFSCVIRNFSKSKEIFIDATVVKVDSIEKSDNGYVFILKDVTENIHFSEEITKQNLALNQINHELDKFLYSVSHNIRGPVASLEGLLKVIEISDVQTVNELKHHLRLNLRLLNGFVNDISNVATNIHTHVNLKEVNLRDLVEQLILFVNNIYNLKPKVTLKIPNDYSIRTDDDRLEIIIKYILKNSFQYRDTGKDAFKIEVSVTQNEDFHLIEITDNGIGIPEKVKPHIFDMFYRGTELSNGNGMGLYNSREILKKIGGTMNVESKDREWTTAKIYLPINNKE</sequence>
<dbReference type="SUPFAM" id="SSF47384">
    <property type="entry name" value="Homodimeric domain of signal transducing histidine kinase"/>
    <property type="match status" value="1"/>
</dbReference>
<evidence type="ECO:0000313" key="8">
    <source>
        <dbReference type="Proteomes" id="UP001244443"/>
    </source>
</evidence>
<dbReference type="Gene3D" id="3.30.565.10">
    <property type="entry name" value="Histidine kinase-like ATPase, C-terminal domain"/>
    <property type="match status" value="1"/>
</dbReference>
<keyword evidence="3" id="KW-0808">Transferase</keyword>
<dbReference type="RefSeq" id="WP_308356140.1">
    <property type="nucleotide sequence ID" value="NZ_CP129970.2"/>
</dbReference>
<dbReference type="SUPFAM" id="SSF55874">
    <property type="entry name" value="ATPase domain of HSP90 chaperone/DNA topoisomerase II/histidine kinase"/>
    <property type="match status" value="1"/>
</dbReference>
<evidence type="ECO:0000256" key="3">
    <source>
        <dbReference type="ARBA" id="ARBA00022679"/>
    </source>
</evidence>
<dbReference type="EC" id="2.7.13.3" evidence="2"/>
<dbReference type="Proteomes" id="UP001244443">
    <property type="component" value="Chromosome"/>
</dbReference>
<dbReference type="InterPro" id="IPR000014">
    <property type="entry name" value="PAS"/>
</dbReference>
<dbReference type="Pfam" id="PF13188">
    <property type="entry name" value="PAS_8"/>
    <property type="match status" value="1"/>
</dbReference>
<evidence type="ECO:0000256" key="4">
    <source>
        <dbReference type="ARBA" id="ARBA00022777"/>
    </source>
</evidence>
<dbReference type="GO" id="GO:0000155">
    <property type="term" value="F:phosphorelay sensor kinase activity"/>
    <property type="evidence" value="ECO:0007669"/>
    <property type="project" value="InterPro"/>
</dbReference>
<dbReference type="SMART" id="SM00387">
    <property type="entry name" value="HATPase_c"/>
    <property type="match status" value="1"/>
</dbReference>
<evidence type="ECO:0000259" key="6">
    <source>
        <dbReference type="PROSITE" id="PS50109"/>
    </source>
</evidence>
<dbReference type="PRINTS" id="PR00344">
    <property type="entry name" value="BCTRLSENSOR"/>
</dbReference>
<evidence type="ECO:0000256" key="1">
    <source>
        <dbReference type="ARBA" id="ARBA00000085"/>
    </source>
</evidence>
<keyword evidence="5" id="KW-0902">Two-component regulatory system</keyword>
<dbReference type="InterPro" id="IPR004358">
    <property type="entry name" value="Sig_transdc_His_kin-like_C"/>
</dbReference>
<evidence type="ECO:0000313" key="7">
    <source>
        <dbReference type="EMBL" id="WMN06345.1"/>
    </source>
</evidence>
<dbReference type="AlphaFoldDB" id="A0AA51N8A1"/>
<keyword evidence="4 7" id="KW-0418">Kinase</keyword>
<keyword evidence="8" id="KW-1185">Reference proteome</keyword>
<feature type="domain" description="Histidine kinase" evidence="6">
    <location>
        <begin position="273"/>
        <end position="483"/>
    </location>
</feature>
<dbReference type="Gene3D" id="1.10.287.130">
    <property type="match status" value="1"/>
</dbReference>
<reference evidence="7" key="1">
    <citation type="submission" date="2023-08" db="EMBL/GenBank/DDBJ databases">
        <title>Comparative genomics and taxonomic characterization of three novel marine species of genus Marivirga.</title>
        <authorList>
            <person name="Muhammad N."/>
            <person name="Kim S.-G."/>
        </authorList>
    </citation>
    <scope>NUCLEOTIDE SEQUENCE [LARGE SCALE GENOMIC DNA]</scope>
    <source>
        <strain evidence="7">ABR2-2</strain>
    </source>
</reference>
<dbReference type="InterPro" id="IPR036097">
    <property type="entry name" value="HisK_dim/P_sf"/>
</dbReference>
<dbReference type="PANTHER" id="PTHR43711">
    <property type="entry name" value="TWO-COMPONENT HISTIDINE KINASE"/>
    <property type="match status" value="1"/>
</dbReference>
<dbReference type="CDD" id="cd00075">
    <property type="entry name" value="HATPase"/>
    <property type="match status" value="1"/>
</dbReference>
<proteinExistence type="predicted"/>
<protein>
    <recommendedName>
        <fullName evidence="2">histidine kinase</fullName>
        <ecNumber evidence="2">2.7.13.3</ecNumber>
    </recommendedName>
</protein>
<evidence type="ECO:0000256" key="2">
    <source>
        <dbReference type="ARBA" id="ARBA00012438"/>
    </source>
</evidence>
<dbReference type="InterPro" id="IPR005467">
    <property type="entry name" value="His_kinase_dom"/>
</dbReference>
<dbReference type="InterPro" id="IPR036890">
    <property type="entry name" value="HATPase_C_sf"/>
</dbReference>
<dbReference type="InterPro" id="IPR003594">
    <property type="entry name" value="HATPase_dom"/>
</dbReference>
<dbReference type="PROSITE" id="PS50109">
    <property type="entry name" value="HIS_KIN"/>
    <property type="match status" value="1"/>
</dbReference>
<dbReference type="InterPro" id="IPR050736">
    <property type="entry name" value="Sensor_HK_Regulatory"/>
</dbReference>
<comment type="catalytic activity">
    <reaction evidence="1">
        <text>ATP + protein L-histidine = ADP + protein N-phospho-L-histidine.</text>
        <dbReference type="EC" id="2.7.13.3"/>
    </reaction>
</comment>
<dbReference type="EMBL" id="CP129970">
    <property type="protein sequence ID" value="WMN06345.1"/>
    <property type="molecule type" value="Genomic_DNA"/>
</dbReference>
<organism evidence="7 8">
    <name type="scientific">Marivirga arenosa</name>
    <dbReference type="NCBI Taxonomy" id="3059076"/>
    <lineage>
        <taxon>Bacteria</taxon>
        <taxon>Pseudomonadati</taxon>
        <taxon>Bacteroidota</taxon>
        <taxon>Cytophagia</taxon>
        <taxon>Cytophagales</taxon>
        <taxon>Marivirgaceae</taxon>
        <taxon>Marivirga</taxon>
    </lineage>
</organism>
<name>A0AA51N8A1_9BACT</name>
<gene>
    <name evidence="7" type="ORF">QYS48_32270</name>
</gene>
<evidence type="ECO:0000256" key="5">
    <source>
        <dbReference type="ARBA" id="ARBA00023012"/>
    </source>
</evidence>
<accession>A0AA51N8A1</accession>